<dbReference type="InterPro" id="IPR051159">
    <property type="entry name" value="Hexapeptide_acetyltransf"/>
</dbReference>
<evidence type="ECO:0000313" key="1">
    <source>
        <dbReference type="EMBL" id="SDC95849.1"/>
    </source>
</evidence>
<dbReference type="Pfam" id="PF00132">
    <property type="entry name" value="Hexapep"/>
    <property type="match status" value="1"/>
</dbReference>
<dbReference type="RefSeq" id="WP_090390031.1">
    <property type="nucleotide sequence ID" value="NZ_FMZO01000005.1"/>
</dbReference>
<reference evidence="2" key="1">
    <citation type="submission" date="2016-10" db="EMBL/GenBank/DDBJ databases">
        <authorList>
            <person name="Varghese N."/>
            <person name="Submissions S."/>
        </authorList>
    </citation>
    <scope>NUCLEOTIDE SEQUENCE [LARGE SCALE GENOMIC DNA]</scope>
    <source>
        <strain evidence="2">DSM 25811 / CCM 8410 / LMG 26954 / E90</strain>
    </source>
</reference>
<dbReference type="GO" id="GO:0016740">
    <property type="term" value="F:transferase activity"/>
    <property type="evidence" value="ECO:0007669"/>
    <property type="project" value="UniProtKB-KW"/>
</dbReference>
<name>A0A1G6QTS8_NIADE</name>
<dbReference type="OrthoDB" id="9814490at2"/>
<dbReference type="PANTHER" id="PTHR23416">
    <property type="entry name" value="SIALIC ACID SYNTHASE-RELATED"/>
    <property type="match status" value="1"/>
</dbReference>
<dbReference type="InterPro" id="IPR001451">
    <property type="entry name" value="Hexapep"/>
</dbReference>
<sequence length="195" mass="21266">MTGFVKKNIKFLKKKAIWFYIKYRHAPVLGKGVIFNGKPIIYKIPGGHIKIGDHTLINSSNKVYHANMFTRSKIIVDRLNGTIEIGSNCRIHGTCIHAFKKIRIGNNCLIAANTQILDANGHALCYDNPAARLTTSDEGKEIIIEDNVWIGLGCIILGGSHIGEGSIISAGSVVKGPVEKNAIYSGNPAVLIKKF</sequence>
<dbReference type="STRING" id="1285928.SAMN04487894_10520"/>
<dbReference type="SUPFAM" id="SSF51161">
    <property type="entry name" value="Trimeric LpxA-like enzymes"/>
    <property type="match status" value="2"/>
</dbReference>
<evidence type="ECO:0000313" key="2">
    <source>
        <dbReference type="Proteomes" id="UP000198757"/>
    </source>
</evidence>
<dbReference type="EMBL" id="FMZO01000005">
    <property type="protein sequence ID" value="SDC95849.1"/>
    <property type="molecule type" value="Genomic_DNA"/>
</dbReference>
<dbReference type="AlphaFoldDB" id="A0A1G6QTS8"/>
<organism evidence="1 2">
    <name type="scientific">Niabella drilacis (strain DSM 25811 / CCM 8410 / CCUG 62505 / LMG 26954 / E90)</name>
    <dbReference type="NCBI Taxonomy" id="1285928"/>
    <lineage>
        <taxon>Bacteria</taxon>
        <taxon>Pseudomonadati</taxon>
        <taxon>Bacteroidota</taxon>
        <taxon>Chitinophagia</taxon>
        <taxon>Chitinophagales</taxon>
        <taxon>Chitinophagaceae</taxon>
        <taxon>Niabella</taxon>
    </lineage>
</organism>
<protein>
    <submittedName>
        <fullName evidence="1">Acetyltransferase (Isoleucine patch superfamily)</fullName>
    </submittedName>
</protein>
<dbReference type="Proteomes" id="UP000198757">
    <property type="component" value="Unassembled WGS sequence"/>
</dbReference>
<dbReference type="Gene3D" id="2.160.10.10">
    <property type="entry name" value="Hexapeptide repeat proteins"/>
    <property type="match status" value="1"/>
</dbReference>
<dbReference type="InterPro" id="IPR011004">
    <property type="entry name" value="Trimer_LpxA-like_sf"/>
</dbReference>
<accession>A0A1G6QTS8</accession>
<gene>
    <name evidence="1" type="ORF">SAMN04487894_10520</name>
</gene>
<keyword evidence="1" id="KW-0808">Transferase</keyword>
<proteinExistence type="predicted"/>
<dbReference type="CDD" id="cd04647">
    <property type="entry name" value="LbH_MAT_like"/>
    <property type="match status" value="1"/>
</dbReference>
<keyword evidence="2" id="KW-1185">Reference proteome</keyword>